<dbReference type="WBParaSite" id="PDA_v2.g4066.t1">
    <property type="protein sequence ID" value="PDA_v2.g4066.t1"/>
    <property type="gene ID" value="PDA_v2.g4066"/>
</dbReference>
<evidence type="ECO:0000313" key="1">
    <source>
        <dbReference type="Proteomes" id="UP000887578"/>
    </source>
</evidence>
<dbReference type="Proteomes" id="UP000887578">
    <property type="component" value="Unplaced"/>
</dbReference>
<accession>A0A914QKC8</accession>
<evidence type="ECO:0000313" key="2">
    <source>
        <dbReference type="WBParaSite" id="PDA_v2.g4066.t1"/>
    </source>
</evidence>
<keyword evidence="1" id="KW-1185">Reference proteome</keyword>
<proteinExistence type="predicted"/>
<name>A0A914QKC8_9BILA</name>
<dbReference type="AlphaFoldDB" id="A0A914QKC8"/>
<organism evidence="1 2">
    <name type="scientific">Panagrolaimus davidi</name>
    <dbReference type="NCBI Taxonomy" id="227884"/>
    <lineage>
        <taxon>Eukaryota</taxon>
        <taxon>Metazoa</taxon>
        <taxon>Ecdysozoa</taxon>
        <taxon>Nematoda</taxon>
        <taxon>Chromadorea</taxon>
        <taxon>Rhabditida</taxon>
        <taxon>Tylenchina</taxon>
        <taxon>Panagrolaimomorpha</taxon>
        <taxon>Panagrolaimoidea</taxon>
        <taxon>Panagrolaimidae</taxon>
        <taxon>Panagrolaimus</taxon>
    </lineage>
</organism>
<reference evidence="2" key="1">
    <citation type="submission" date="2022-11" db="UniProtKB">
        <authorList>
            <consortium name="WormBaseParasite"/>
        </authorList>
    </citation>
    <scope>IDENTIFICATION</scope>
</reference>
<protein>
    <submittedName>
        <fullName evidence="2">Uncharacterized protein</fullName>
    </submittedName>
</protein>
<sequence>MGYYARNCVSLIIPQIYRCDTTKLFLDSQILAYNEFLFLSGSVEILHLDFCGIYYNKNGTVGKNEDHRIVPLEKLVKTLVNLKQIAGDIDPSHSYITKNTVKELLETPHFSKLYHFHFDRLPEVFDVDAIFAYLKYTKFCLHFAGTISEEYKVRIEKIVDEILQTETHDYKPPLITFDGLAAEKKRKMNCLYDHSSGL</sequence>